<organism evidence="1 2">
    <name type="scientific">Artemisia annua</name>
    <name type="common">Sweet wormwood</name>
    <dbReference type="NCBI Taxonomy" id="35608"/>
    <lineage>
        <taxon>Eukaryota</taxon>
        <taxon>Viridiplantae</taxon>
        <taxon>Streptophyta</taxon>
        <taxon>Embryophyta</taxon>
        <taxon>Tracheophyta</taxon>
        <taxon>Spermatophyta</taxon>
        <taxon>Magnoliopsida</taxon>
        <taxon>eudicotyledons</taxon>
        <taxon>Gunneridae</taxon>
        <taxon>Pentapetalae</taxon>
        <taxon>asterids</taxon>
        <taxon>campanulids</taxon>
        <taxon>Asterales</taxon>
        <taxon>Asteraceae</taxon>
        <taxon>Asteroideae</taxon>
        <taxon>Anthemideae</taxon>
        <taxon>Artemisiinae</taxon>
        <taxon>Artemisia</taxon>
    </lineage>
</organism>
<evidence type="ECO:0000313" key="2">
    <source>
        <dbReference type="Proteomes" id="UP000245207"/>
    </source>
</evidence>
<evidence type="ECO:0000313" key="1">
    <source>
        <dbReference type="EMBL" id="PWA37788.1"/>
    </source>
</evidence>
<name>A0A2U1KM30_ARTAN</name>
<dbReference type="PANTHER" id="PTHR31672">
    <property type="entry name" value="BNACNNG10540D PROTEIN"/>
    <property type="match status" value="1"/>
</dbReference>
<dbReference type="Proteomes" id="UP000245207">
    <property type="component" value="Unassembled WGS sequence"/>
</dbReference>
<dbReference type="EMBL" id="PKPP01016355">
    <property type="protein sequence ID" value="PWA37788.1"/>
    <property type="molecule type" value="Genomic_DNA"/>
</dbReference>
<dbReference type="STRING" id="35608.A0A2U1KM30"/>
<keyword evidence="2" id="KW-1185">Reference proteome</keyword>
<proteinExistence type="predicted"/>
<sequence length="236" mass="26492">MTPVGSCSGITSFLYGGNMMAVLWNPSLRKSVCAFIPYYTNQIEYSRICFGFGVRPDTLDPTIVKVSYPVFHSGFWYVSVFSLNALSWKRLDNFQLPRESIRLKRKSQEVVGRFIYWAGTEKLVSEKGVPYKDYTLISFDMITSQFHVIEIPSLLKVVMPMPFSVSGLGNSVIISGMIMTYVIPLFCAWRLEVDGASITRFSNLFGIPTPMVNKLIGFTSNESPIVEANVGHILGH</sequence>
<comment type="caution">
    <text evidence="1">The sequence shown here is derived from an EMBL/GenBank/DDBJ whole genome shotgun (WGS) entry which is preliminary data.</text>
</comment>
<dbReference type="InterPro" id="IPR050796">
    <property type="entry name" value="SCF_F-box_component"/>
</dbReference>
<dbReference type="OrthoDB" id="1924677at2759"/>
<gene>
    <name evidence="1" type="ORF">CTI12_AA587240</name>
</gene>
<accession>A0A2U1KM30</accession>
<dbReference type="AlphaFoldDB" id="A0A2U1KM30"/>
<reference evidence="1 2" key="1">
    <citation type="journal article" date="2018" name="Mol. Plant">
        <title>The genome of Artemisia annua provides insight into the evolution of Asteraceae family and artemisinin biosynthesis.</title>
        <authorList>
            <person name="Shen Q."/>
            <person name="Zhang L."/>
            <person name="Liao Z."/>
            <person name="Wang S."/>
            <person name="Yan T."/>
            <person name="Shi P."/>
            <person name="Liu M."/>
            <person name="Fu X."/>
            <person name="Pan Q."/>
            <person name="Wang Y."/>
            <person name="Lv Z."/>
            <person name="Lu X."/>
            <person name="Zhang F."/>
            <person name="Jiang W."/>
            <person name="Ma Y."/>
            <person name="Chen M."/>
            <person name="Hao X."/>
            <person name="Li L."/>
            <person name="Tang Y."/>
            <person name="Lv G."/>
            <person name="Zhou Y."/>
            <person name="Sun X."/>
            <person name="Brodelius P.E."/>
            <person name="Rose J.K.C."/>
            <person name="Tang K."/>
        </authorList>
    </citation>
    <scope>NUCLEOTIDE SEQUENCE [LARGE SCALE GENOMIC DNA]</scope>
    <source>
        <strain evidence="2">cv. Huhao1</strain>
        <tissue evidence="1">Leaf</tissue>
    </source>
</reference>
<dbReference type="PANTHER" id="PTHR31672:SF10">
    <property type="entry name" value="F-BOX DOMAIN-CONTAINING PROTEIN"/>
    <property type="match status" value="1"/>
</dbReference>
<protein>
    <submittedName>
        <fullName evidence="1">F-box domain-containing protein</fullName>
    </submittedName>
</protein>